<dbReference type="AlphaFoldDB" id="A0A9Q0RXJ8"/>
<dbReference type="OrthoDB" id="6589456at2759"/>
<keyword evidence="1" id="KW-1133">Transmembrane helix</keyword>
<name>A0A9Q0RXJ8_9DIPT</name>
<protein>
    <submittedName>
        <fullName evidence="2">Uncharacterized protein</fullName>
    </submittedName>
</protein>
<comment type="caution">
    <text evidence="2">The sequence shown here is derived from an EMBL/GenBank/DDBJ whole genome shotgun (WGS) entry which is preliminary data.</text>
</comment>
<accession>A0A9Q0RXJ8</accession>
<organism evidence="2 3">
    <name type="scientific">Pseudolycoriella hygida</name>
    <dbReference type="NCBI Taxonomy" id="35572"/>
    <lineage>
        <taxon>Eukaryota</taxon>
        <taxon>Metazoa</taxon>
        <taxon>Ecdysozoa</taxon>
        <taxon>Arthropoda</taxon>
        <taxon>Hexapoda</taxon>
        <taxon>Insecta</taxon>
        <taxon>Pterygota</taxon>
        <taxon>Neoptera</taxon>
        <taxon>Endopterygota</taxon>
        <taxon>Diptera</taxon>
        <taxon>Nematocera</taxon>
        <taxon>Sciaroidea</taxon>
        <taxon>Sciaridae</taxon>
        <taxon>Pseudolycoriella</taxon>
    </lineage>
</organism>
<dbReference type="EMBL" id="WJQU01000004">
    <property type="protein sequence ID" value="KAJ6635978.1"/>
    <property type="molecule type" value="Genomic_DNA"/>
</dbReference>
<evidence type="ECO:0000313" key="2">
    <source>
        <dbReference type="EMBL" id="KAJ6635978.1"/>
    </source>
</evidence>
<feature type="transmembrane region" description="Helical" evidence="1">
    <location>
        <begin position="12"/>
        <end position="31"/>
    </location>
</feature>
<gene>
    <name evidence="2" type="ORF">Bhyg_14564</name>
</gene>
<keyword evidence="1" id="KW-0812">Transmembrane</keyword>
<reference evidence="2" key="1">
    <citation type="submission" date="2022-07" db="EMBL/GenBank/DDBJ databases">
        <authorList>
            <person name="Trinca V."/>
            <person name="Uliana J.V.C."/>
            <person name="Torres T.T."/>
            <person name="Ward R.J."/>
            <person name="Monesi N."/>
        </authorList>
    </citation>
    <scope>NUCLEOTIDE SEQUENCE</scope>
    <source>
        <strain evidence="2">HSMRA1968</strain>
        <tissue evidence="2">Whole embryos</tissue>
    </source>
</reference>
<proteinExistence type="predicted"/>
<evidence type="ECO:0000313" key="3">
    <source>
        <dbReference type="Proteomes" id="UP001151699"/>
    </source>
</evidence>
<keyword evidence="1" id="KW-0472">Membrane</keyword>
<keyword evidence="3" id="KW-1185">Reference proteome</keyword>
<sequence>MLSNYSDSHPCVFIVDLLTFIADLLMFIVDLPRFIGDLLRSIGNSLKFSEALLGFIVHLLRFIVDLLRFIEDLLRCIGDFQKFNGGLLRFIRDLLRFIVDLLTFIADLLMFIVDLLRFNVGHINSFGTSCSLSLRQFSMIVIQLVATASNLFSNPVLHDAFSASSPISSLDPNRTFRLIRMGHVIIQSIVEIHKTPFGIKTLVNEKADVNINYFRQMFECLLSFNGIIRIYTDFWRNKNFFSHKDFILMKKSFCQRKIHDSHNDKRHTYYSCVDTFLASLTTISLRKATENKAIPAVRECITGAKIGYQHCGICAILLEPWYDCDHCNEYLLIYRGN</sequence>
<dbReference type="Proteomes" id="UP001151699">
    <property type="component" value="Chromosome C"/>
</dbReference>
<evidence type="ECO:0000256" key="1">
    <source>
        <dbReference type="SAM" id="Phobius"/>
    </source>
</evidence>